<feature type="domain" description="Oxidoreductase molybdopterin-binding" evidence="2">
    <location>
        <begin position="98"/>
        <end position="153"/>
    </location>
</feature>
<dbReference type="Proteomes" id="UP000186513">
    <property type="component" value="Unassembled WGS sequence"/>
</dbReference>
<keyword evidence="1" id="KW-0732">Signal</keyword>
<dbReference type="SUPFAM" id="SSF56524">
    <property type="entry name" value="Oxidoreductase molybdopterin-binding domain"/>
    <property type="match status" value="1"/>
</dbReference>
<gene>
    <name evidence="3" type="ORF">SAMN02745887_01190</name>
</gene>
<evidence type="ECO:0000313" key="3">
    <source>
        <dbReference type="EMBL" id="SFZ74268.1"/>
    </source>
</evidence>
<dbReference type="Pfam" id="PF00174">
    <property type="entry name" value="Oxidored_molyb"/>
    <property type="match status" value="1"/>
</dbReference>
<dbReference type="InterPro" id="IPR036374">
    <property type="entry name" value="OxRdtase_Mopterin-bd_sf"/>
</dbReference>
<sequence length="195" mass="20827">MNKRQFLTGSALSLAAAALPSHAAKVGKAPKGPVLLTLTGALGKQNRPGFDPAFDQMLGKHKAQFSSAYGFDYAMLAALPAVTIQPTLEYDGKPHTLRGPRLSEILKAAGVSGSQLRILIQAIDGYAVAVPLEQVRQYDFIIALERDGTPLPLGGLGPLWAVYDADRIPELAGKPLKERFALCPWGVYHIGVQAI</sequence>
<dbReference type="AlphaFoldDB" id="A0A1K2HBS7"/>
<dbReference type="EMBL" id="FPKR01000004">
    <property type="protein sequence ID" value="SFZ74268.1"/>
    <property type="molecule type" value="Genomic_DNA"/>
</dbReference>
<name>A0A1K2HBS7_9NEIS</name>
<evidence type="ECO:0000259" key="2">
    <source>
        <dbReference type="Pfam" id="PF00174"/>
    </source>
</evidence>
<dbReference type="RefSeq" id="WP_072427725.1">
    <property type="nucleotide sequence ID" value="NZ_FPKR01000004.1"/>
</dbReference>
<feature type="chain" id="PRO_5013040936" description="Oxidoreductase molybdopterin-binding domain-containing protein" evidence="1">
    <location>
        <begin position="24"/>
        <end position="195"/>
    </location>
</feature>
<organism evidence="3 4">
    <name type="scientific">Chitinimonas taiwanensis DSM 18899</name>
    <dbReference type="NCBI Taxonomy" id="1121279"/>
    <lineage>
        <taxon>Bacteria</taxon>
        <taxon>Pseudomonadati</taxon>
        <taxon>Pseudomonadota</taxon>
        <taxon>Betaproteobacteria</taxon>
        <taxon>Neisseriales</taxon>
        <taxon>Chitinibacteraceae</taxon>
        <taxon>Chitinimonas</taxon>
    </lineage>
</organism>
<dbReference type="OrthoDB" id="8685546at2"/>
<dbReference type="STRING" id="1121279.SAMN02745887_01190"/>
<proteinExistence type="predicted"/>
<dbReference type="InterPro" id="IPR000572">
    <property type="entry name" value="OxRdtase_Mopterin-bd_dom"/>
</dbReference>
<keyword evidence="4" id="KW-1185">Reference proteome</keyword>
<reference evidence="3 4" key="1">
    <citation type="submission" date="2016-11" db="EMBL/GenBank/DDBJ databases">
        <authorList>
            <person name="Jaros S."/>
            <person name="Januszkiewicz K."/>
            <person name="Wedrychowicz H."/>
        </authorList>
    </citation>
    <scope>NUCLEOTIDE SEQUENCE [LARGE SCALE GENOMIC DNA]</scope>
    <source>
        <strain evidence="3 4">DSM 18899</strain>
    </source>
</reference>
<evidence type="ECO:0000313" key="4">
    <source>
        <dbReference type="Proteomes" id="UP000186513"/>
    </source>
</evidence>
<dbReference type="Gene3D" id="3.90.420.10">
    <property type="entry name" value="Oxidoreductase, molybdopterin-binding domain"/>
    <property type="match status" value="1"/>
</dbReference>
<protein>
    <recommendedName>
        <fullName evidence="2">Oxidoreductase molybdopterin-binding domain-containing protein</fullName>
    </recommendedName>
</protein>
<feature type="signal peptide" evidence="1">
    <location>
        <begin position="1"/>
        <end position="23"/>
    </location>
</feature>
<evidence type="ECO:0000256" key="1">
    <source>
        <dbReference type="SAM" id="SignalP"/>
    </source>
</evidence>
<accession>A0A1K2HBS7</accession>